<evidence type="ECO:0000313" key="2">
    <source>
        <dbReference type="Proteomes" id="UP001163603"/>
    </source>
</evidence>
<evidence type="ECO:0000313" key="1">
    <source>
        <dbReference type="EMBL" id="KAJ0047193.1"/>
    </source>
</evidence>
<reference evidence="2" key="1">
    <citation type="journal article" date="2023" name="G3 (Bethesda)">
        <title>Genome assembly and association tests identify interacting loci associated with vigor, precocity, and sex in interspecific pistachio rootstocks.</title>
        <authorList>
            <person name="Palmer W."/>
            <person name="Jacygrad E."/>
            <person name="Sagayaradj S."/>
            <person name="Cavanaugh K."/>
            <person name="Han R."/>
            <person name="Bertier L."/>
            <person name="Beede B."/>
            <person name="Kafkas S."/>
            <person name="Golino D."/>
            <person name="Preece J."/>
            <person name="Michelmore R."/>
        </authorList>
    </citation>
    <scope>NUCLEOTIDE SEQUENCE [LARGE SCALE GENOMIC DNA]</scope>
</reference>
<dbReference type="EMBL" id="CM047738">
    <property type="protein sequence ID" value="KAJ0047193.1"/>
    <property type="molecule type" value="Genomic_DNA"/>
</dbReference>
<sequence length="993" mass="111116">MLDLKCHCFCFSQEDETAKSNVNRSPVNDHVETCLTGGSKSSPVWISSVQLEHFNGLALVKPVESYHERSVVEEPKVGDLQGKEKGGYVYSRRITRSQSSSQQASSKRGSVNVNIDDQTASSSNLGGPIKKKSVLSTESSKSGGEGSLPQSKRRKVNNRLNDSLSASPSLRVGGDVQSSVSYSLVELNQNGDCHMLGESHSSPKLQVSEGELWLDEKNRNVRTPFPSVQEESEVPFISCLADQATGDPKRCSNVEAGETDPSSVLNSSKQCTMGENKVLLQGELCLEERKRSAHTPFTFAIEESEVPFISSLADQGTGDSEGCSNVEAGVSVPISVPDSSKQCTLEENKVLPHLDVKFEPGNIENLTCTERGEQERKSHLEENGEFLYCSAEFKSRKSMELIYADQAIPEFEGFIVQTDNEQSCTEESINFDELNLTKSTIERASLLERLCKSASMHTPLSHFSTTYKLQRAPNLYQSVPNGLLECDLRSNFFTIDDIGKQFKASSFDVDVNNALEGRSYSDCLPFSSVQSAWDIRKPFTSPVGKLWDRTSSSSGSSEKRGSLNAELPCIIEENENTHEVADVVQEGITSEVISPVKREPLADITEDPNLPASVSRGEIFAARDSIESVKTDYSFTGTCNRVNQKLEHHNSSKKQLTKKMKVSASIAPGEKGTYRLRESVRNRFSKPKVSGKPSLRKGRPSLAEKETKHNNIVSNLSSFIPLVQRKQPAAIITGKRDVKVKALEAAEAAKRLAQEKDNERKMKKEAMKSVRARLEQENLKQVEAQKKKKEEERKKKEAEMAARKRQREEEERKEKERKRKRLVESFKQQRENEEKLRMKKENEVKSRSIDERANEMKVSKDETGKDNRKEKEMGKPEKATIVPEVCKISTGYGDNTKVMSNVVQKAAEDHNLGTNQYQEESYDISPYKGSDDEDEDEDDIPNTKFIPSWASKNRVAEAIASQQKLNPETIFPRQSFSRVIEVLQPRKKQPHPR</sequence>
<proteinExistence type="predicted"/>
<name>A0ACC0ZA19_9ROSI</name>
<comment type="caution">
    <text evidence="1">The sequence shown here is derived from an EMBL/GenBank/DDBJ whole genome shotgun (WGS) entry which is preliminary data.</text>
</comment>
<gene>
    <name evidence="1" type="ORF">Pint_03851</name>
</gene>
<dbReference type="Proteomes" id="UP001163603">
    <property type="component" value="Chromosome 3"/>
</dbReference>
<protein>
    <submittedName>
        <fullName evidence="1">Uncharacterized protein</fullName>
    </submittedName>
</protein>
<organism evidence="1 2">
    <name type="scientific">Pistacia integerrima</name>
    <dbReference type="NCBI Taxonomy" id="434235"/>
    <lineage>
        <taxon>Eukaryota</taxon>
        <taxon>Viridiplantae</taxon>
        <taxon>Streptophyta</taxon>
        <taxon>Embryophyta</taxon>
        <taxon>Tracheophyta</taxon>
        <taxon>Spermatophyta</taxon>
        <taxon>Magnoliopsida</taxon>
        <taxon>eudicotyledons</taxon>
        <taxon>Gunneridae</taxon>
        <taxon>Pentapetalae</taxon>
        <taxon>rosids</taxon>
        <taxon>malvids</taxon>
        <taxon>Sapindales</taxon>
        <taxon>Anacardiaceae</taxon>
        <taxon>Pistacia</taxon>
    </lineage>
</organism>
<accession>A0ACC0ZA19</accession>
<keyword evidence="2" id="KW-1185">Reference proteome</keyword>